<keyword evidence="3" id="KW-0238">DNA-binding</keyword>
<dbReference type="PANTHER" id="PTHR30126:SF40">
    <property type="entry name" value="HTH-TYPE TRANSCRIPTIONAL REGULATOR GLTR"/>
    <property type="match status" value="1"/>
</dbReference>
<dbReference type="EMBL" id="CP001154">
    <property type="protein sequence ID" value="ACO74219.1"/>
    <property type="molecule type" value="Genomic_DNA"/>
</dbReference>
<reference evidence="6 7" key="1">
    <citation type="journal article" date="2009" name="PLoS Genet.">
        <title>The complete genome and proteome of Laribacter hongkongensis reveal potential mechanisms for adaptations to different temperatures and habitats.</title>
        <authorList>
            <person name="Woo P.C."/>
            <person name="Lau S.K."/>
            <person name="Tse H."/>
            <person name="Teng J.L."/>
            <person name="Curreem S.O."/>
            <person name="Tsang A.K."/>
            <person name="Fan R.Y."/>
            <person name="Wong G.K."/>
            <person name="Huang Y."/>
            <person name="Loman N.J."/>
            <person name="Snyder L.A."/>
            <person name="Cai J.J."/>
            <person name="Huang J.D."/>
            <person name="Mak W."/>
            <person name="Pallen M.J."/>
            <person name="Lok S."/>
            <person name="Yuen K.Y."/>
        </authorList>
    </citation>
    <scope>NUCLEOTIDE SEQUENCE [LARGE SCALE GENOMIC DNA]</scope>
    <source>
        <strain evidence="6 7">HLHK9</strain>
    </source>
</reference>
<feature type="domain" description="HTH lysR-type" evidence="5">
    <location>
        <begin position="1"/>
        <end position="58"/>
    </location>
</feature>
<organism evidence="6 7">
    <name type="scientific">Laribacter hongkongensis (strain HLHK9)</name>
    <dbReference type="NCBI Taxonomy" id="557598"/>
    <lineage>
        <taxon>Bacteria</taxon>
        <taxon>Pseudomonadati</taxon>
        <taxon>Pseudomonadota</taxon>
        <taxon>Betaproteobacteria</taxon>
        <taxon>Neisseriales</taxon>
        <taxon>Aquaspirillaceae</taxon>
        <taxon>Laribacter</taxon>
    </lineage>
</organism>
<dbReference type="PRINTS" id="PR00039">
    <property type="entry name" value="HTHLYSR"/>
</dbReference>
<sequence>MEIYQLRTFVTVAQQGHLTQAAELLHLSQPAVTAQIKALEEDVGMPLFERSASGIRLTRLGEDLLPRAQDILSASRDMLNHAKSLKGQFAGRIVIGTITTPEIVHIGPWVASLINRYPLIDIQIRHGVTGEILNQVRKKEIDVGFYLGKNHYVNVNSVKLKEIPMRIVVPVAWRDRVEAGGVKELGKLPWLGMSQHSSFSKLTSELWRELNIAPKRICDIDHVPVMEALVCCGIGIVLMREDDALRCEAAGRVHVVPDVVKQGRVAVHLSGRTGRRRDHQYPVVRVAGGMARAAGGAVRLMLRRFA</sequence>
<evidence type="ECO:0000313" key="7">
    <source>
        <dbReference type="Proteomes" id="UP000002010"/>
    </source>
</evidence>
<proteinExistence type="inferred from homology"/>
<dbReference type="RefSeq" id="WP_012696706.1">
    <property type="nucleotide sequence ID" value="NC_012559.1"/>
</dbReference>
<evidence type="ECO:0000256" key="1">
    <source>
        <dbReference type="ARBA" id="ARBA00009437"/>
    </source>
</evidence>
<dbReference type="Gene3D" id="3.40.190.290">
    <property type="match status" value="1"/>
</dbReference>
<keyword evidence="2" id="KW-0805">Transcription regulation</keyword>
<comment type="similarity">
    <text evidence="1">Belongs to the LysR transcriptional regulatory family.</text>
</comment>
<dbReference type="FunFam" id="1.10.10.10:FF:000001">
    <property type="entry name" value="LysR family transcriptional regulator"/>
    <property type="match status" value="1"/>
</dbReference>
<accession>C1D6W2</accession>
<keyword evidence="4" id="KW-0804">Transcription</keyword>
<dbReference type="InterPro" id="IPR036390">
    <property type="entry name" value="WH_DNA-bd_sf"/>
</dbReference>
<dbReference type="InterPro" id="IPR000847">
    <property type="entry name" value="LysR_HTH_N"/>
</dbReference>
<dbReference type="HOGENOM" id="CLU_039613_6_1_4"/>
<evidence type="ECO:0000313" key="6">
    <source>
        <dbReference type="EMBL" id="ACO74219.1"/>
    </source>
</evidence>
<protein>
    <submittedName>
        <fullName evidence="6">Probable transcriptional regulator, LysR family</fullName>
    </submittedName>
</protein>
<dbReference type="SUPFAM" id="SSF53850">
    <property type="entry name" value="Periplasmic binding protein-like II"/>
    <property type="match status" value="1"/>
</dbReference>
<dbReference type="STRING" id="557598.LHK_01228"/>
<gene>
    <name evidence="6" type="ordered locus">LHK_01228</name>
</gene>
<name>C1D6W2_LARHH</name>
<dbReference type="Pfam" id="PF03466">
    <property type="entry name" value="LysR_substrate"/>
    <property type="match status" value="1"/>
</dbReference>
<evidence type="ECO:0000259" key="5">
    <source>
        <dbReference type="PROSITE" id="PS50931"/>
    </source>
</evidence>
<dbReference type="InterPro" id="IPR036388">
    <property type="entry name" value="WH-like_DNA-bd_sf"/>
</dbReference>
<dbReference type="GO" id="GO:0000976">
    <property type="term" value="F:transcription cis-regulatory region binding"/>
    <property type="evidence" value="ECO:0007669"/>
    <property type="project" value="TreeGrafter"/>
</dbReference>
<dbReference type="Proteomes" id="UP000002010">
    <property type="component" value="Chromosome"/>
</dbReference>
<keyword evidence="7" id="KW-1185">Reference proteome</keyword>
<dbReference type="SUPFAM" id="SSF46785">
    <property type="entry name" value="Winged helix' DNA-binding domain"/>
    <property type="match status" value="1"/>
</dbReference>
<evidence type="ECO:0000256" key="4">
    <source>
        <dbReference type="ARBA" id="ARBA00023163"/>
    </source>
</evidence>
<evidence type="ECO:0000256" key="3">
    <source>
        <dbReference type="ARBA" id="ARBA00023125"/>
    </source>
</evidence>
<dbReference type="AlphaFoldDB" id="C1D6W2"/>
<dbReference type="PANTHER" id="PTHR30126">
    <property type="entry name" value="HTH-TYPE TRANSCRIPTIONAL REGULATOR"/>
    <property type="match status" value="1"/>
</dbReference>
<dbReference type="KEGG" id="lhk:LHK_01228"/>
<dbReference type="eggNOG" id="COG0583">
    <property type="taxonomic scope" value="Bacteria"/>
</dbReference>
<dbReference type="GO" id="GO:0003700">
    <property type="term" value="F:DNA-binding transcription factor activity"/>
    <property type="evidence" value="ECO:0007669"/>
    <property type="project" value="InterPro"/>
</dbReference>
<dbReference type="Gene3D" id="1.10.10.10">
    <property type="entry name" value="Winged helix-like DNA-binding domain superfamily/Winged helix DNA-binding domain"/>
    <property type="match status" value="1"/>
</dbReference>
<dbReference type="Pfam" id="PF00126">
    <property type="entry name" value="HTH_1"/>
    <property type="match status" value="1"/>
</dbReference>
<dbReference type="PROSITE" id="PS50931">
    <property type="entry name" value="HTH_LYSR"/>
    <property type="match status" value="1"/>
</dbReference>
<evidence type="ECO:0000256" key="2">
    <source>
        <dbReference type="ARBA" id="ARBA00023015"/>
    </source>
</evidence>
<dbReference type="InterPro" id="IPR005119">
    <property type="entry name" value="LysR_subst-bd"/>
</dbReference>
<dbReference type="CDD" id="cd05466">
    <property type="entry name" value="PBP2_LTTR_substrate"/>
    <property type="match status" value="1"/>
</dbReference>